<dbReference type="GO" id="GO:0005354">
    <property type="term" value="F:galactose transmembrane transporter activity"/>
    <property type="evidence" value="ECO:0007669"/>
    <property type="project" value="InterPro"/>
</dbReference>
<evidence type="ECO:0000256" key="8">
    <source>
        <dbReference type="SAM" id="Phobius"/>
    </source>
</evidence>
<dbReference type="RefSeq" id="WP_159260095.1">
    <property type="nucleotide sequence ID" value="NZ_CP041348.1"/>
</dbReference>
<feature type="transmembrane region" description="Helical" evidence="8">
    <location>
        <begin position="245"/>
        <end position="264"/>
    </location>
</feature>
<dbReference type="InterPro" id="IPR050375">
    <property type="entry name" value="MFS_TsgA-like"/>
</dbReference>
<dbReference type="InterPro" id="IPR005964">
    <property type="entry name" value="Glc/Gal_transptr_bac"/>
</dbReference>
<evidence type="ECO:0000256" key="1">
    <source>
        <dbReference type="ARBA" id="ARBA00003321"/>
    </source>
</evidence>
<evidence type="ECO:0000256" key="7">
    <source>
        <dbReference type="ARBA" id="ARBA00023136"/>
    </source>
</evidence>
<evidence type="ECO:0000256" key="3">
    <source>
        <dbReference type="ARBA" id="ARBA00009120"/>
    </source>
</evidence>
<feature type="transmembrane region" description="Helical" evidence="8">
    <location>
        <begin position="371"/>
        <end position="394"/>
    </location>
</feature>
<dbReference type="Pfam" id="PF07690">
    <property type="entry name" value="MFS_1"/>
    <property type="match status" value="1"/>
</dbReference>
<feature type="transmembrane region" description="Helical" evidence="8">
    <location>
        <begin position="150"/>
        <end position="173"/>
    </location>
</feature>
<dbReference type="Gene3D" id="1.20.1250.20">
    <property type="entry name" value="MFS general substrate transporter like domains"/>
    <property type="match status" value="2"/>
</dbReference>
<comment type="function">
    <text evidence="1">Intake of glucose and galactose.</text>
</comment>
<dbReference type="OrthoDB" id="9795150at2"/>
<evidence type="ECO:0000256" key="5">
    <source>
        <dbReference type="ARBA" id="ARBA00022692"/>
    </source>
</evidence>
<evidence type="ECO:0000313" key="10">
    <source>
        <dbReference type="Proteomes" id="UP000464674"/>
    </source>
</evidence>
<keyword evidence="6 8" id="KW-1133">Transmembrane helix</keyword>
<feature type="transmembrane region" description="Helical" evidence="8">
    <location>
        <begin position="20"/>
        <end position="39"/>
    </location>
</feature>
<comment type="similarity">
    <text evidence="3">Belongs to the major facilitator superfamily. FHS transporter (TC 2.A.1.7) family.</text>
</comment>
<dbReference type="PANTHER" id="PTHR43702">
    <property type="entry name" value="L-FUCOSE-PROTON SYMPORTER"/>
    <property type="match status" value="1"/>
</dbReference>
<feature type="transmembrane region" description="Helical" evidence="8">
    <location>
        <begin position="311"/>
        <end position="329"/>
    </location>
</feature>
<feature type="transmembrane region" description="Helical" evidence="8">
    <location>
        <begin position="400"/>
        <end position="419"/>
    </location>
</feature>
<dbReference type="PANTHER" id="PTHR43702:SF12">
    <property type="entry name" value="N-ACETYL GLUCOSAMINE TRANSPORTER NAGP"/>
    <property type="match status" value="1"/>
</dbReference>
<name>A0A857FJ40_KOMXY</name>
<evidence type="ECO:0000256" key="6">
    <source>
        <dbReference type="ARBA" id="ARBA00022989"/>
    </source>
</evidence>
<dbReference type="GO" id="GO:0005886">
    <property type="term" value="C:plasma membrane"/>
    <property type="evidence" value="ECO:0007669"/>
    <property type="project" value="UniProtKB-SubCell"/>
</dbReference>
<evidence type="ECO:0000313" key="9">
    <source>
        <dbReference type="EMBL" id="QHC34188.1"/>
    </source>
</evidence>
<keyword evidence="5 8" id="KW-0812">Transmembrane</keyword>
<dbReference type="InterPro" id="IPR036259">
    <property type="entry name" value="MFS_trans_sf"/>
</dbReference>
<organism evidence="9 10">
    <name type="scientific">Komagataeibacter xylinus</name>
    <name type="common">Gluconacetobacter xylinus</name>
    <dbReference type="NCBI Taxonomy" id="28448"/>
    <lineage>
        <taxon>Bacteria</taxon>
        <taxon>Pseudomonadati</taxon>
        <taxon>Pseudomonadota</taxon>
        <taxon>Alphaproteobacteria</taxon>
        <taxon>Acetobacterales</taxon>
        <taxon>Acetobacteraceae</taxon>
        <taxon>Komagataeibacter</taxon>
    </lineage>
</organism>
<dbReference type="Proteomes" id="UP000464674">
    <property type="component" value="Chromosome"/>
</dbReference>
<protein>
    <submittedName>
        <fullName evidence="9">Sugar MFS transporter</fullName>
    </submittedName>
</protein>
<feature type="transmembrane region" description="Helical" evidence="8">
    <location>
        <begin position="45"/>
        <end position="72"/>
    </location>
</feature>
<dbReference type="GO" id="GO:1904659">
    <property type="term" value="P:D-glucose transmembrane transport"/>
    <property type="evidence" value="ECO:0007669"/>
    <property type="project" value="InterPro"/>
</dbReference>
<sequence length="429" mass="44331">MERADLNHEGGGGTGAAYGVRPLLVMAGLFFIIGFVTWLNGPLITFVQVAFGVGPVGAFLVPMCFYLAYLFCALPAMALARRTGLYRGIRLALGVMAAGTLGFGECVGRGWYAGALAGLSVLGAGLTLLQVAVNPYVTLLGPPAQAARRIAWMGIANKLSGIIAPIIFSILVMRDISGVVARLAAGGNTRTQAEVLAGFAHAVVLPYRVMAAVLVLVAVGLRYAGLPDLRLACRDAAPLTGRMAGMAWVGIAVVFVYVGVEVMAGDGIGLYARGMGLSVGQTRFLTAFTLAGMLGGYVLGSLMVPAVIRPAPYLGLSALVGGGLCIGAIMAHGMGSVLCIALLGVANAMMMPILFPLVLHMAGAWRQRANALLVMAFCGGAVMPQCFALLQGAWGMKPAFMGLVMPGYGVIGLFALVAWRHAWGLGRAA</sequence>
<keyword evidence="7 8" id="KW-0472">Membrane</keyword>
<feature type="transmembrane region" description="Helical" evidence="8">
    <location>
        <begin position="110"/>
        <end position="129"/>
    </location>
</feature>
<evidence type="ECO:0000256" key="4">
    <source>
        <dbReference type="ARBA" id="ARBA00022475"/>
    </source>
</evidence>
<gene>
    <name evidence="9" type="ORF">FMA36_00460</name>
</gene>
<feature type="transmembrane region" description="Helical" evidence="8">
    <location>
        <begin position="284"/>
        <end position="304"/>
    </location>
</feature>
<proteinExistence type="inferred from homology"/>
<accession>A0A857FJ40</accession>
<feature type="transmembrane region" description="Helical" evidence="8">
    <location>
        <begin position="205"/>
        <end position="224"/>
    </location>
</feature>
<dbReference type="AlphaFoldDB" id="A0A857FJ40"/>
<dbReference type="GO" id="GO:0055056">
    <property type="term" value="F:D-glucose transmembrane transporter activity"/>
    <property type="evidence" value="ECO:0007669"/>
    <property type="project" value="InterPro"/>
</dbReference>
<feature type="transmembrane region" description="Helical" evidence="8">
    <location>
        <begin position="84"/>
        <end position="104"/>
    </location>
</feature>
<dbReference type="SUPFAM" id="SSF103473">
    <property type="entry name" value="MFS general substrate transporter"/>
    <property type="match status" value="1"/>
</dbReference>
<dbReference type="NCBIfam" id="TIGR01272">
    <property type="entry name" value="gluP"/>
    <property type="match status" value="1"/>
</dbReference>
<keyword evidence="4" id="KW-1003">Cell membrane</keyword>
<feature type="transmembrane region" description="Helical" evidence="8">
    <location>
        <begin position="335"/>
        <end position="359"/>
    </location>
</feature>
<evidence type="ECO:0000256" key="2">
    <source>
        <dbReference type="ARBA" id="ARBA00004429"/>
    </source>
</evidence>
<reference evidence="9 10" key="1">
    <citation type="journal article" date="2020" name="Carbohydr. Polym.">
        <title>Characterization and optimization of production of bacterial cellulose from strain CGMCC 17276 based on whole-genome analysis.</title>
        <authorList>
            <person name="Lu T."/>
            <person name="Gao H."/>
            <person name="Liao B."/>
            <person name="Wu J."/>
            <person name="Zhang W."/>
            <person name="Huang J."/>
            <person name="Liu M."/>
            <person name="Huang J."/>
            <person name="Chang Z."/>
            <person name="Jin M."/>
            <person name="Yi Z."/>
            <person name="Jiang D."/>
        </authorList>
    </citation>
    <scope>NUCLEOTIDE SEQUENCE [LARGE SCALE GENOMIC DNA]</scope>
    <source>
        <strain evidence="9 10">CGMCC 17276</strain>
    </source>
</reference>
<comment type="subcellular location">
    <subcellularLocation>
        <location evidence="2">Cell inner membrane</location>
        <topology evidence="2">Multi-pass membrane protein</topology>
    </subcellularLocation>
</comment>
<dbReference type="EMBL" id="CP041348">
    <property type="protein sequence ID" value="QHC34188.1"/>
    <property type="molecule type" value="Genomic_DNA"/>
</dbReference>
<dbReference type="InterPro" id="IPR011701">
    <property type="entry name" value="MFS"/>
</dbReference>